<dbReference type="SUPFAM" id="SSF50630">
    <property type="entry name" value="Acid proteases"/>
    <property type="match status" value="1"/>
</dbReference>
<dbReference type="OrthoDB" id="15189at2759"/>
<dbReference type="GO" id="GO:0004190">
    <property type="term" value="F:aspartic-type endopeptidase activity"/>
    <property type="evidence" value="ECO:0007669"/>
    <property type="project" value="InterPro"/>
</dbReference>
<feature type="domain" description="Peptidase A1" evidence="4">
    <location>
        <begin position="76"/>
        <end position="392"/>
    </location>
</feature>
<feature type="disulfide bond" evidence="2">
    <location>
        <begin position="107"/>
        <end position="112"/>
    </location>
</feature>
<protein>
    <submittedName>
        <fullName evidence="5">Aspartic peptidase domain-containing protein</fullName>
    </submittedName>
</protein>
<accession>A0A397W662</accession>
<dbReference type="InterPro" id="IPR001461">
    <property type="entry name" value="Aspartic_peptidase_A1"/>
</dbReference>
<dbReference type="STRING" id="44941.A0A397W662"/>
<keyword evidence="6" id="KW-1185">Reference proteome</keyword>
<feature type="chain" id="PRO_5017256154" evidence="3">
    <location>
        <begin position="20"/>
        <end position="402"/>
    </location>
</feature>
<dbReference type="GO" id="GO:0006508">
    <property type="term" value="P:proteolysis"/>
    <property type="evidence" value="ECO:0007669"/>
    <property type="project" value="InterPro"/>
</dbReference>
<dbReference type="PRINTS" id="PR00792">
    <property type="entry name" value="PEPSIN"/>
</dbReference>
<dbReference type="EMBL" id="QKWP01000036">
    <property type="protein sequence ID" value="RIB29502.1"/>
    <property type="molecule type" value="Genomic_DNA"/>
</dbReference>
<proteinExistence type="inferred from homology"/>
<dbReference type="CDD" id="cd05471">
    <property type="entry name" value="pepsin_like"/>
    <property type="match status" value="1"/>
</dbReference>
<evidence type="ECO:0000256" key="2">
    <source>
        <dbReference type="PIRSR" id="PIRSR601461-2"/>
    </source>
</evidence>
<dbReference type="Pfam" id="PF00026">
    <property type="entry name" value="Asp"/>
    <property type="match status" value="1"/>
</dbReference>
<comment type="similarity">
    <text evidence="1">Belongs to the peptidase A1 family.</text>
</comment>
<dbReference type="AlphaFoldDB" id="A0A397W662"/>
<dbReference type="InterPro" id="IPR033121">
    <property type="entry name" value="PEPTIDASE_A1"/>
</dbReference>
<evidence type="ECO:0000313" key="6">
    <source>
        <dbReference type="Proteomes" id="UP000266673"/>
    </source>
</evidence>
<organism evidence="5 6">
    <name type="scientific">Gigaspora rosea</name>
    <dbReference type="NCBI Taxonomy" id="44941"/>
    <lineage>
        <taxon>Eukaryota</taxon>
        <taxon>Fungi</taxon>
        <taxon>Fungi incertae sedis</taxon>
        <taxon>Mucoromycota</taxon>
        <taxon>Glomeromycotina</taxon>
        <taxon>Glomeromycetes</taxon>
        <taxon>Diversisporales</taxon>
        <taxon>Gigasporaceae</taxon>
        <taxon>Gigaspora</taxon>
    </lineage>
</organism>
<name>A0A397W662_9GLOM</name>
<dbReference type="PANTHER" id="PTHR47966:SF75">
    <property type="entry name" value="ENDOPEPTIDASE (CTSD), PUTATIVE (AFU_ORTHOLOGUE AFUA_4G07040)-RELATED"/>
    <property type="match status" value="1"/>
</dbReference>
<evidence type="ECO:0000256" key="1">
    <source>
        <dbReference type="ARBA" id="ARBA00007447"/>
    </source>
</evidence>
<gene>
    <name evidence="5" type="ORF">C2G38_1950250</name>
</gene>
<dbReference type="InterPro" id="IPR034164">
    <property type="entry name" value="Pepsin-like_dom"/>
</dbReference>
<keyword evidence="2" id="KW-1015">Disulfide bond</keyword>
<reference evidence="5 6" key="1">
    <citation type="submission" date="2018-06" db="EMBL/GenBank/DDBJ databases">
        <title>Comparative genomics reveals the genomic features of Rhizophagus irregularis, R. cerebriforme, R. diaphanum and Gigaspora rosea, and their symbiotic lifestyle signature.</title>
        <authorList>
            <person name="Morin E."/>
            <person name="San Clemente H."/>
            <person name="Chen E.C.H."/>
            <person name="De La Providencia I."/>
            <person name="Hainaut M."/>
            <person name="Kuo A."/>
            <person name="Kohler A."/>
            <person name="Murat C."/>
            <person name="Tang N."/>
            <person name="Roy S."/>
            <person name="Loubradou J."/>
            <person name="Henrissat B."/>
            <person name="Grigoriev I.V."/>
            <person name="Corradi N."/>
            <person name="Roux C."/>
            <person name="Martin F.M."/>
        </authorList>
    </citation>
    <scope>NUCLEOTIDE SEQUENCE [LARGE SCALE GENOMIC DNA]</scope>
    <source>
        <strain evidence="5 6">DAOM 194757</strain>
    </source>
</reference>
<comment type="caution">
    <text evidence="5">The sequence shown here is derived from an EMBL/GenBank/DDBJ whole genome shotgun (WGS) entry which is preliminary data.</text>
</comment>
<evidence type="ECO:0000313" key="5">
    <source>
        <dbReference type="EMBL" id="RIB29502.1"/>
    </source>
</evidence>
<sequence length="402" mass="44796">MHILHIFVFITSILLLVNALPPKSPKSPKPYTIPLKKKSISNSLILHYASGSYAATNIKRSTNVSLADEFSNDDAYFCEITLGKNEQKSNVMVDTGFGDVLIPSINCTSAGCENKAKYNPINDTSFKTKNKPFGYDYLGGNVFGIRGITTSMNISGYISGINTIGLNFGLVSVFPKRFEFDEFDGIIGLAPEDDDLITPHEDNFIDNLEEDFDPPNQIFSLKIGRHEDQTESELTIGGIDPSKYIGELVYTGIAIFAGQYYWTIFIDGFTINNKSLSFQRRIGRIVSGLSPIIVPFDDVHKIYQQIPNAIENDGIFRIPCGSELKVKIKIGGVDWDIDQRDLISVRQLRNRQICHGMIMGGITDNNEWILGTTFLKNVYSVYDSLSHKIGFAKLNVSNLNSQ</sequence>
<feature type="disulfide bond" evidence="2">
    <location>
        <begin position="320"/>
        <end position="354"/>
    </location>
</feature>
<keyword evidence="3" id="KW-0732">Signal</keyword>
<evidence type="ECO:0000259" key="4">
    <source>
        <dbReference type="PROSITE" id="PS51767"/>
    </source>
</evidence>
<dbReference type="InterPro" id="IPR021109">
    <property type="entry name" value="Peptidase_aspartic_dom_sf"/>
</dbReference>
<dbReference type="Gene3D" id="2.40.70.10">
    <property type="entry name" value="Acid Proteases"/>
    <property type="match status" value="2"/>
</dbReference>
<dbReference type="PROSITE" id="PS51767">
    <property type="entry name" value="PEPTIDASE_A1"/>
    <property type="match status" value="1"/>
</dbReference>
<dbReference type="Proteomes" id="UP000266673">
    <property type="component" value="Unassembled WGS sequence"/>
</dbReference>
<feature type="signal peptide" evidence="3">
    <location>
        <begin position="1"/>
        <end position="19"/>
    </location>
</feature>
<evidence type="ECO:0000256" key="3">
    <source>
        <dbReference type="SAM" id="SignalP"/>
    </source>
</evidence>
<dbReference type="PANTHER" id="PTHR47966">
    <property type="entry name" value="BETA-SITE APP-CLEAVING ENZYME, ISOFORM A-RELATED"/>
    <property type="match status" value="1"/>
</dbReference>